<sequence length="71" mass="8241">RHRIKIKCDRMNRNLQSPSQLTEFAPLSPEPSQPGVGFLLSKFFRFSTKDPGESALPVHHDNFRNYPEIYP</sequence>
<name>A0AAD8AHH4_DIPPU</name>
<dbReference type="AlphaFoldDB" id="A0AAD8AHH4"/>
<accession>A0AAD8AHH4</accession>
<reference evidence="1" key="1">
    <citation type="journal article" date="2023" name="IScience">
        <title>Live-bearing cockroach genome reveals convergent evolutionary mechanisms linked to viviparity in insects and beyond.</title>
        <authorList>
            <person name="Fouks B."/>
            <person name="Harrison M.C."/>
            <person name="Mikhailova A.A."/>
            <person name="Marchal E."/>
            <person name="English S."/>
            <person name="Carruthers M."/>
            <person name="Jennings E.C."/>
            <person name="Chiamaka E.L."/>
            <person name="Frigard R.A."/>
            <person name="Pippel M."/>
            <person name="Attardo G.M."/>
            <person name="Benoit J.B."/>
            <person name="Bornberg-Bauer E."/>
            <person name="Tobe S.S."/>
        </authorList>
    </citation>
    <scope>NUCLEOTIDE SEQUENCE</scope>
    <source>
        <strain evidence="1">Stay&amp;Tobe</strain>
    </source>
</reference>
<gene>
    <name evidence="1" type="ORF">L9F63_010326</name>
</gene>
<organism evidence="1 2">
    <name type="scientific">Diploptera punctata</name>
    <name type="common">Pacific beetle cockroach</name>
    <dbReference type="NCBI Taxonomy" id="6984"/>
    <lineage>
        <taxon>Eukaryota</taxon>
        <taxon>Metazoa</taxon>
        <taxon>Ecdysozoa</taxon>
        <taxon>Arthropoda</taxon>
        <taxon>Hexapoda</taxon>
        <taxon>Insecta</taxon>
        <taxon>Pterygota</taxon>
        <taxon>Neoptera</taxon>
        <taxon>Polyneoptera</taxon>
        <taxon>Dictyoptera</taxon>
        <taxon>Blattodea</taxon>
        <taxon>Blaberoidea</taxon>
        <taxon>Blaberidae</taxon>
        <taxon>Diplopterinae</taxon>
        <taxon>Diploptera</taxon>
    </lineage>
</organism>
<evidence type="ECO:0000313" key="1">
    <source>
        <dbReference type="EMBL" id="KAJ9599195.1"/>
    </source>
</evidence>
<keyword evidence="2" id="KW-1185">Reference proteome</keyword>
<evidence type="ECO:0000313" key="2">
    <source>
        <dbReference type="Proteomes" id="UP001233999"/>
    </source>
</evidence>
<dbReference type="Proteomes" id="UP001233999">
    <property type="component" value="Unassembled WGS sequence"/>
</dbReference>
<feature type="non-terminal residue" evidence="1">
    <location>
        <position position="71"/>
    </location>
</feature>
<reference evidence="1" key="2">
    <citation type="submission" date="2023-05" db="EMBL/GenBank/DDBJ databases">
        <authorList>
            <person name="Fouks B."/>
        </authorList>
    </citation>
    <scope>NUCLEOTIDE SEQUENCE</scope>
    <source>
        <strain evidence="1">Stay&amp;Tobe</strain>
        <tissue evidence="1">Testes</tissue>
    </source>
</reference>
<comment type="caution">
    <text evidence="1">The sequence shown here is derived from an EMBL/GenBank/DDBJ whole genome shotgun (WGS) entry which is preliminary data.</text>
</comment>
<protein>
    <submittedName>
        <fullName evidence="1">Uncharacterized protein</fullName>
    </submittedName>
</protein>
<feature type="non-terminal residue" evidence="1">
    <location>
        <position position="1"/>
    </location>
</feature>
<proteinExistence type="predicted"/>
<dbReference type="EMBL" id="JASPKZ010000828">
    <property type="protein sequence ID" value="KAJ9599195.1"/>
    <property type="molecule type" value="Genomic_DNA"/>
</dbReference>